<dbReference type="InterPro" id="IPR024705">
    <property type="entry name" value="Ssp411"/>
</dbReference>
<organism evidence="2 3">
    <name type="scientific">Armatimonas rosea</name>
    <dbReference type="NCBI Taxonomy" id="685828"/>
    <lineage>
        <taxon>Bacteria</taxon>
        <taxon>Bacillati</taxon>
        <taxon>Armatimonadota</taxon>
        <taxon>Armatimonadia</taxon>
        <taxon>Armatimonadales</taxon>
        <taxon>Armatimonadaceae</taxon>
        <taxon>Armatimonas</taxon>
    </lineage>
</organism>
<dbReference type="PANTHER" id="PTHR42899:SF1">
    <property type="entry name" value="SPERMATOGENESIS-ASSOCIATED PROTEIN 20"/>
    <property type="match status" value="1"/>
</dbReference>
<accession>A0A7W9SRB5</accession>
<dbReference type="InterPro" id="IPR004879">
    <property type="entry name" value="Ssp411-like_TRX"/>
</dbReference>
<dbReference type="EMBL" id="JACHGW010000002">
    <property type="protein sequence ID" value="MBB6050564.1"/>
    <property type="molecule type" value="Genomic_DNA"/>
</dbReference>
<evidence type="ECO:0000313" key="2">
    <source>
        <dbReference type="EMBL" id="MBB6050564.1"/>
    </source>
</evidence>
<dbReference type="Pfam" id="PF03190">
    <property type="entry name" value="Thioredox_DsbH"/>
    <property type="match status" value="1"/>
</dbReference>
<evidence type="ECO:0000313" key="3">
    <source>
        <dbReference type="Proteomes" id="UP000520814"/>
    </source>
</evidence>
<dbReference type="RefSeq" id="WP_184195762.1">
    <property type="nucleotide sequence ID" value="NZ_JACHGW010000002.1"/>
</dbReference>
<sequence>MSQVEWRTWGEEAFAEARAQDKPVLLSITATWCQYCAAMDENTYGNEALAQYINDNVIPVRVDSDKRPDVNARYTQGGWPTTCVLTGEGDILWGGTSVPPDGMAQLLPQVLNSYRHEKAGIAQHVAGQREQIRQQHAAPPFDPNLPVDPNIPFGVLLGAKFEFDFAFGGFGHNGQKFPQNEVTELVMEQYSRTLRAGTPDADLKLILERTFKGIAEGGLVDEGTGGFFRYAQTPDWRNPQVEKLLEDNAALVRLFCRGYNLLGEESLKAAAKKGLDYLRTQLWFEDLGVFGGSQFADGEYYAQPLEERAEWNPPAVDETILTGANAVAVRALVAWWQATGETEALAQACRVMDYLLANLVDESGCPTHFQAAEGEDVGEIPTGMLSDAADLVAAGLDLYEAGQGVKYLDRAEEIANWSRANLESAESGGLYDAPVRPNALGNLKVGTRDVADNMLLADSLLRLFLATGETEHAQLAQRILQSFQPAAPNMGFFGASMALAIERAVLPPVLVHVLGGASDPRTQALLLAAHKPYRHEKFVQPLDPANEDDAAHIENLGYPVPEQPTAHIMVATEALAPTVDPEVLIETIQNAAASLVGMPDLSALVGGDETPEA</sequence>
<dbReference type="AlphaFoldDB" id="A0A7W9SRB5"/>
<dbReference type="SUPFAM" id="SSF48208">
    <property type="entry name" value="Six-hairpin glycosidases"/>
    <property type="match status" value="1"/>
</dbReference>
<dbReference type="Gene3D" id="1.50.10.10">
    <property type="match status" value="1"/>
</dbReference>
<evidence type="ECO:0000259" key="1">
    <source>
        <dbReference type="Pfam" id="PF03190"/>
    </source>
</evidence>
<protein>
    <recommendedName>
        <fullName evidence="1">Spermatogenesis-associated protein 20-like TRX domain-containing protein</fullName>
    </recommendedName>
</protein>
<gene>
    <name evidence="2" type="ORF">HNQ39_002355</name>
</gene>
<dbReference type="InterPro" id="IPR012341">
    <property type="entry name" value="6hp_glycosidase-like_sf"/>
</dbReference>
<dbReference type="InterPro" id="IPR036249">
    <property type="entry name" value="Thioredoxin-like_sf"/>
</dbReference>
<proteinExistence type="predicted"/>
<dbReference type="Proteomes" id="UP000520814">
    <property type="component" value="Unassembled WGS sequence"/>
</dbReference>
<keyword evidence="3" id="KW-1185">Reference proteome</keyword>
<dbReference type="SUPFAM" id="SSF52833">
    <property type="entry name" value="Thioredoxin-like"/>
    <property type="match status" value="1"/>
</dbReference>
<reference evidence="2 3" key="1">
    <citation type="submission" date="2020-08" db="EMBL/GenBank/DDBJ databases">
        <title>Genomic Encyclopedia of Type Strains, Phase IV (KMG-IV): sequencing the most valuable type-strain genomes for metagenomic binning, comparative biology and taxonomic classification.</title>
        <authorList>
            <person name="Goeker M."/>
        </authorList>
    </citation>
    <scope>NUCLEOTIDE SEQUENCE [LARGE SCALE GENOMIC DNA]</scope>
    <source>
        <strain evidence="2 3">DSM 23562</strain>
    </source>
</reference>
<name>A0A7W9SRB5_ARMRO</name>
<comment type="caution">
    <text evidence="2">The sequence shown here is derived from an EMBL/GenBank/DDBJ whole genome shotgun (WGS) entry which is preliminary data.</text>
</comment>
<dbReference type="Gene3D" id="3.40.30.10">
    <property type="entry name" value="Glutaredoxin"/>
    <property type="match status" value="1"/>
</dbReference>
<dbReference type="InterPro" id="IPR008928">
    <property type="entry name" value="6-hairpin_glycosidase_sf"/>
</dbReference>
<dbReference type="PANTHER" id="PTHR42899">
    <property type="entry name" value="SPERMATOGENESIS-ASSOCIATED PROTEIN 20"/>
    <property type="match status" value="1"/>
</dbReference>
<dbReference type="PIRSF" id="PIRSF006402">
    <property type="entry name" value="UCP006402_thioredoxin"/>
    <property type="match status" value="1"/>
</dbReference>
<dbReference type="GO" id="GO:0005975">
    <property type="term" value="P:carbohydrate metabolic process"/>
    <property type="evidence" value="ECO:0007669"/>
    <property type="project" value="InterPro"/>
</dbReference>
<feature type="domain" description="Spermatogenesis-associated protein 20-like TRX" evidence="1">
    <location>
        <begin position="3"/>
        <end position="126"/>
    </location>
</feature>